<dbReference type="InterPro" id="IPR005844">
    <property type="entry name" value="A-D-PHexomutase_a/b/a-I"/>
</dbReference>
<evidence type="ECO:0000259" key="4">
    <source>
        <dbReference type="Pfam" id="PF02878"/>
    </source>
</evidence>
<evidence type="ECO:0000313" key="8">
    <source>
        <dbReference type="Proteomes" id="UP000019249"/>
    </source>
</evidence>
<dbReference type="EMBL" id="AODF01000008">
    <property type="protein sequence ID" value="EUJ32987.1"/>
    <property type="molecule type" value="Genomic_DNA"/>
</dbReference>
<dbReference type="Pfam" id="PF02879">
    <property type="entry name" value="PGM_PMM_II"/>
    <property type="match status" value="1"/>
</dbReference>
<feature type="domain" description="Alpha-D-phosphohexomutase alpha/beta/alpha" evidence="5">
    <location>
        <begin position="169"/>
        <end position="271"/>
    </location>
</feature>
<dbReference type="InterPro" id="IPR050060">
    <property type="entry name" value="Phosphoglucosamine_mutase"/>
</dbReference>
<feature type="domain" description="Alpha-D-phosphohexomutase alpha/beta/alpha" evidence="4">
    <location>
        <begin position="10"/>
        <end position="148"/>
    </location>
</feature>
<evidence type="ECO:0000259" key="6">
    <source>
        <dbReference type="Pfam" id="PF02880"/>
    </source>
</evidence>
<evidence type="ECO:0000256" key="1">
    <source>
        <dbReference type="ARBA" id="ARBA00001946"/>
    </source>
</evidence>
<gene>
    <name evidence="7" type="ORF">MFLO_05210</name>
</gene>
<dbReference type="InterPro" id="IPR005845">
    <property type="entry name" value="A-D-PHexomutase_a/b/a-II"/>
</dbReference>
<dbReference type="CDD" id="cd03089">
    <property type="entry name" value="PMM_PGM"/>
    <property type="match status" value="1"/>
</dbReference>
<dbReference type="Gene3D" id="3.40.120.10">
    <property type="entry name" value="Alpha-D-Glucose-1,6-Bisphosphate, subunit A, domain 3"/>
    <property type="match status" value="3"/>
</dbReference>
<keyword evidence="3" id="KW-0597">Phosphoprotein</keyword>
<dbReference type="SUPFAM" id="SSF53738">
    <property type="entry name" value="Phosphoglucomutase, first 3 domains"/>
    <property type="match status" value="3"/>
</dbReference>
<dbReference type="InterPro" id="IPR005841">
    <property type="entry name" value="Alpha-D-phosphohexomutase_SF"/>
</dbReference>
<proteinExistence type="inferred from homology"/>
<feature type="domain" description="Alpha-D-phosphohexomutase alpha/beta/alpha" evidence="6">
    <location>
        <begin position="277"/>
        <end position="392"/>
    </location>
</feature>
<dbReference type="InterPro" id="IPR016055">
    <property type="entry name" value="A-D-PHexomutase_a/b/a-I/II/III"/>
</dbReference>
<comment type="cofactor">
    <cofactor evidence="1">
        <name>Mg(2+)</name>
        <dbReference type="ChEBI" id="CHEBI:18420"/>
    </cofactor>
</comment>
<evidence type="ECO:0000313" key="7">
    <source>
        <dbReference type="EMBL" id="EUJ32987.1"/>
    </source>
</evidence>
<dbReference type="Pfam" id="PF02878">
    <property type="entry name" value="PGM_PMM_I"/>
    <property type="match status" value="1"/>
</dbReference>
<sequence>MEALFALQNGSDIRGIGIGTEEHQVTLTDEALGKIGHGLLAFLRDKKKLTGEITVAVGHDSRLSAERIKAALVSVLKENGIHILDAGLATTPAMFMATQYEAYSADAGIMITASHLPYFYNGIKVFTKEGGAEKADIRYILEQGMAGIKENEKSGSVKKIDLMDTYAADLVSKIRSQAGETNTPLSGSKIIVDAGNGAGGFFAEKVLVPLGADTAGSQFLEPDGHFPNHIPNPDNDEAMASLRSAVLKNKADLGIIFDTDVDRAAIVDAAGDSLNRNALIAVISAIILESHPGTTIVTDSTTSSHLERFIRDHGGKQHRFKRGYRNVINEAIRLNESGEPSELAIEVSGHAALKENYFLDDGAYLVAKILVKYAQLRQSGEDLSHLIQDLVEPEESREVRIKIDTKDFKAYGEQVLADFLVFAKETADFAVVPNNYEGVRVNLSGEYGSGWLLLRMSLHEPVMPLNIELDRLDGAVALEKTLASFFNRYQELNYSL</sequence>
<name>A0ABN0RGN2_9LIST</name>
<protein>
    <submittedName>
        <fullName evidence="7">Phosphomannomutase</fullName>
    </submittedName>
</protein>
<dbReference type="Pfam" id="PF02880">
    <property type="entry name" value="PGM_PMM_III"/>
    <property type="match status" value="1"/>
</dbReference>
<dbReference type="Proteomes" id="UP000019249">
    <property type="component" value="Unassembled WGS sequence"/>
</dbReference>
<dbReference type="RefSeq" id="WP_036096713.1">
    <property type="nucleotide sequence ID" value="NZ_AODF01000008.1"/>
</dbReference>
<accession>A0ABN0RGN2</accession>
<dbReference type="InterPro" id="IPR005846">
    <property type="entry name" value="A-D-PHexomutase_a/b/a-III"/>
</dbReference>
<evidence type="ECO:0000256" key="2">
    <source>
        <dbReference type="ARBA" id="ARBA00010231"/>
    </source>
</evidence>
<evidence type="ECO:0000256" key="3">
    <source>
        <dbReference type="ARBA" id="ARBA00022553"/>
    </source>
</evidence>
<comment type="similarity">
    <text evidence="2">Belongs to the phosphohexose mutase family.</text>
</comment>
<keyword evidence="8" id="KW-1185">Reference proteome</keyword>
<organism evidence="7 8">
    <name type="scientific">Listeria floridensis FSL S10-1187</name>
    <dbReference type="NCBI Taxonomy" id="1265817"/>
    <lineage>
        <taxon>Bacteria</taxon>
        <taxon>Bacillati</taxon>
        <taxon>Bacillota</taxon>
        <taxon>Bacilli</taxon>
        <taxon>Bacillales</taxon>
        <taxon>Listeriaceae</taxon>
        <taxon>Listeria</taxon>
    </lineage>
</organism>
<comment type="caution">
    <text evidence="7">The sequence shown here is derived from an EMBL/GenBank/DDBJ whole genome shotgun (WGS) entry which is preliminary data.</text>
</comment>
<dbReference type="PRINTS" id="PR00509">
    <property type="entry name" value="PGMPMM"/>
</dbReference>
<dbReference type="PANTHER" id="PTHR42946">
    <property type="entry name" value="PHOSPHOHEXOSE MUTASE"/>
    <property type="match status" value="1"/>
</dbReference>
<reference evidence="7 8" key="1">
    <citation type="journal article" date="2014" name="Int. J. Syst. Evol. Microbiol.">
        <title>Listeria floridensis sp. nov., Listeria aquatica sp. nov., Listeria cornellensis sp. nov., Listeria riparia sp. nov. and Listeria grandensis sp. nov., from agricultural and natural environments.</title>
        <authorList>
            <person name="den Bakker H.C."/>
            <person name="Warchocki S."/>
            <person name="Wright E.M."/>
            <person name="Allred A.F."/>
            <person name="Ahlstrom C."/>
            <person name="Manuel C.S."/>
            <person name="Stasiewicz M.J."/>
            <person name="Burrell A."/>
            <person name="Roof S."/>
            <person name="Strawn L."/>
            <person name="Fortes E.D."/>
            <person name="Nightingale K.K."/>
            <person name="Kephart D."/>
            <person name="Wiedmann M."/>
        </authorList>
    </citation>
    <scope>NUCLEOTIDE SEQUENCE [LARGE SCALE GENOMIC DNA]</scope>
    <source>
        <strain evidence="7 8">FSL S10-1187</strain>
    </source>
</reference>
<evidence type="ECO:0000259" key="5">
    <source>
        <dbReference type="Pfam" id="PF02879"/>
    </source>
</evidence>
<dbReference type="PANTHER" id="PTHR42946:SF1">
    <property type="entry name" value="PHOSPHOGLUCOMUTASE (ALPHA-D-GLUCOSE-1,6-BISPHOSPHATE-DEPENDENT)"/>
    <property type="match status" value="1"/>
</dbReference>